<dbReference type="PANTHER" id="PTHR18952:SF124">
    <property type="entry name" value="CARBONIC ANHYDRASE 7"/>
    <property type="match status" value="1"/>
</dbReference>
<dbReference type="GO" id="GO:0004089">
    <property type="term" value="F:carbonate dehydratase activity"/>
    <property type="evidence" value="ECO:0007669"/>
    <property type="project" value="UniProtKB-EC"/>
</dbReference>
<name>A0AAJ7FEX9_CEPCN</name>
<dbReference type="KEGG" id="ccin:107264562"/>
<reference evidence="9" key="1">
    <citation type="submission" date="2025-08" db="UniProtKB">
        <authorList>
            <consortium name="RefSeq"/>
        </authorList>
    </citation>
    <scope>IDENTIFICATION</scope>
</reference>
<evidence type="ECO:0000256" key="3">
    <source>
        <dbReference type="ARBA" id="ARBA00022723"/>
    </source>
</evidence>
<feature type="signal peptide" evidence="6">
    <location>
        <begin position="1"/>
        <end position="25"/>
    </location>
</feature>
<dbReference type="PROSITE" id="PS51144">
    <property type="entry name" value="ALPHA_CA_2"/>
    <property type="match status" value="1"/>
</dbReference>
<feature type="chain" id="PRO_5042531354" description="carbonic anhydrase" evidence="6">
    <location>
        <begin position="26"/>
        <end position="332"/>
    </location>
</feature>
<organism evidence="8 9">
    <name type="scientific">Cephus cinctus</name>
    <name type="common">Wheat stem sawfly</name>
    <dbReference type="NCBI Taxonomy" id="211228"/>
    <lineage>
        <taxon>Eukaryota</taxon>
        <taxon>Metazoa</taxon>
        <taxon>Ecdysozoa</taxon>
        <taxon>Arthropoda</taxon>
        <taxon>Hexapoda</taxon>
        <taxon>Insecta</taxon>
        <taxon>Pterygota</taxon>
        <taxon>Neoptera</taxon>
        <taxon>Endopterygota</taxon>
        <taxon>Hymenoptera</taxon>
        <taxon>Cephoidea</taxon>
        <taxon>Cephidae</taxon>
        <taxon>Cephus</taxon>
    </lineage>
</organism>
<dbReference type="Proteomes" id="UP000694920">
    <property type="component" value="Unplaced"/>
</dbReference>
<sequence>MLRKCPDIALASALVLSLFFYQVLGHEVNGEEYGYEGNRGPSYWGNDYNTCVGKHQSPIDIEEHYVRNTTLLPLEFTGLHVPRAAKLSNNGHTVILKMEDSNNVRVSGGPLGHETYVFEQLHFHWGKNDLEGSEDLINNHSFAMELHAVFYKEEYGSMNEALNYPDGLTVLAYFFEVTNHPNPTFQTLVQRLPFIEEVDSTDFLPGPLMLESFLAPKPSTIENYFTYNGSLTTPPCSEVVIWIDFKDPFLLSHQQLAAFRNVRTSNGYRITHNFRPIQPLQDRVVYRNIPHVEYTSDMNPQHHHHPHHGYSGQLNMFPSIPIVVVTLFVSTR</sequence>
<keyword evidence="3" id="KW-0479">Metal-binding</keyword>
<evidence type="ECO:0000259" key="7">
    <source>
        <dbReference type="PROSITE" id="PS51144"/>
    </source>
</evidence>
<dbReference type="SMART" id="SM01057">
    <property type="entry name" value="Carb_anhydrase"/>
    <property type="match status" value="1"/>
</dbReference>
<evidence type="ECO:0000313" key="8">
    <source>
        <dbReference type="Proteomes" id="UP000694920"/>
    </source>
</evidence>
<accession>A0AAJ7FEX9</accession>
<gene>
    <name evidence="9" type="primary">LOC107264562</name>
</gene>
<evidence type="ECO:0000256" key="2">
    <source>
        <dbReference type="ARBA" id="ARBA00012925"/>
    </source>
</evidence>
<dbReference type="Pfam" id="PF00194">
    <property type="entry name" value="Carb_anhydrase"/>
    <property type="match status" value="1"/>
</dbReference>
<feature type="domain" description="Alpha-carbonic anhydrase" evidence="7">
    <location>
        <begin position="31"/>
        <end position="289"/>
    </location>
</feature>
<dbReference type="EC" id="4.2.1.1" evidence="2"/>
<dbReference type="InterPro" id="IPR023561">
    <property type="entry name" value="Carbonic_anhydrase_a-class"/>
</dbReference>
<dbReference type="InterPro" id="IPR001148">
    <property type="entry name" value="CA_dom"/>
</dbReference>
<evidence type="ECO:0000256" key="1">
    <source>
        <dbReference type="ARBA" id="ARBA00010718"/>
    </source>
</evidence>
<dbReference type="AlphaFoldDB" id="A0AAJ7FEX9"/>
<evidence type="ECO:0000313" key="9">
    <source>
        <dbReference type="RefSeq" id="XP_015588446.1"/>
    </source>
</evidence>
<keyword evidence="5" id="KW-0325">Glycoprotein</keyword>
<evidence type="ECO:0000256" key="5">
    <source>
        <dbReference type="ARBA" id="ARBA00023180"/>
    </source>
</evidence>
<evidence type="ECO:0000256" key="4">
    <source>
        <dbReference type="ARBA" id="ARBA00022833"/>
    </source>
</evidence>
<protein>
    <recommendedName>
        <fullName evidence="2">carbonic anhydrase</fullName>
        <ecNumber evidence="2">4.2.1.1</ecNumber>
    </recommendedName>
</protein>
<proteinExistence type="inferred from homology"/>
<dbReference type="SUPFAM" id="SSF51069">
    <property type="entry name" value="Carbonic anhydrase"/>
    <property type="match status" value="1"/>
</dbReference>
<dbReference type="PANTHER" id="PTHR18952">
    <property type="entry name" value="CARBONIC ANHYDRASE"/>
    <property type="match status" value="1"/>
</dbReference>
<dbReference type="RefSeq" id="XP_015588446.1">
    <property type="nucleotide sequence ID" value="XM_015732960.2"/>
</dbReference>
<dbReference type="GO" id="GO:0005737">
    <property type="term" value="C:cytoplasm"/>
    <property type="evidence" value="ECO:0007669"/>
    <property type="project" value="TreeGrafter"/>
</dbReference>
<dbReference type="GeneID" id="107264562"/>
<dbReference type="CDD" id="cd00326">
    <property type="entry name" value="alpha_CA"/>
    <property type="match status" value="1"/>
</dbReference>
<dbReference type="InterPro" id="IPR036398">
    <property type="entry name" value="CA_dom_sf"/>
</dbReference>
<dbReference type="GO" id="GO:0008270">
    <property type="term" value="F:zinc ion binding"/>
    <property type="evidence" value="ECO:0007669"/>
    <property type="project" value="InterPro"/>
</dbReference>
<dbReference type="FunFam" id="3.10.200.10:FF:000003">
    <property type="entry name" value="Carbonic anhydrase 12"/>
    <property type="match status" value="1"/>
</dbReference>
<dbReference type="Gene3D" id="3.10.200.10">
    <property type="entry name" value="Alpha carbonic anhydrase"/>
    <property type="match status" value="1"/>
</dbReference>
<keyword evidence="8" id="KW-1185">Reference proteome</keyword>
<evidence type="ECO:0000256" key="6">
    <source>
        <dbReference type="SAM" id="SignalP"/>
    </source>
</evidence>
<keyword evidence="4" id="KW-0862">Zinc</keyword>
<keyword evidence="6" id="KW-0732">Signal</keyword>
<comment type="similarity">
    <text evidence="1">Belongs to the alpha-carbonic anhydrase family.</text>
</comment>